<feature type="domain" description="SH2" evidence="9">
    <location>
        <begin position="209"/>
        <end position="304"/>
    </location>
</feature>
<name>A0A673MYH8_9TELE</name>
<comment type="similarity">
    <text evidence="1">Belongs to the PI3K p85 subunit family.</text>
</comment>
<dbReference type="FunFam" id="3.30.505.10:FF:000006">
    <property type="entry name" value="Phosphatidylinositol 3-kinase regulatory subunit alpha"/>
    <property type="match status" value="1"/>
</dbReference>
<dbReference type="Gene3D" id="3.30.505.10">
    <property type="entry name" value="SH2 domain"/>
    <property type="match status" value="2"/>
</dbReference>
<dbReference type="InterPro" id="IPR036860">
    <property type="entry name" value="SH2_dom_sf"/>
</dbReference>
<keyword evidence="2 8" id="KW-0728">SH3 domain</keyword>
<evidence type="ECO:0000256" key="1">
    <source>
        <dbReference type="ARBA" id="ARBA00009442"/>
    </source>
</evidence>
<evidence type="ECO:0000256" key="5">
    <source>
        <dbReference type="ARBA" id="ARBA00022999"/>
    </source>
</evidence>
<proteinExistence type="inferred from homology"/>
<dbReference type="InterPro" id="IPR035022">
    <property type="entry name" value="PI3kinase_P85_nSH2"/>
</dbReference>
<dbReference type="InterPro" id="IPR036028">
    <property type="entry name" value="SH3-like_dom_sf"/>
</dbReference>
<dbReference type="Gene3D" id="1.10.287.1490">
    <property type="match status" value="1"/>
</dbReference>
<dbReference type="CDD" id="cd11909">
    <property type="entry name" value="SH3_PI3K_p85beta"/>
    <property type="match status" value="1"/>
</dbReference>
<evidence type="ECO:0000256" key="4">
    <source>
        <dbReference type="ARBA" id="ARBA00022737"/>
    </source>
</evidence>
<dbReference type="AlphaFoldDB" id="A0A673MYH8"/>
<keyword evidence="12" id="KW-1185">Reference proteome</keyword>
<dbReference type="SUPFAM" id="SSF48350">
    <property type="entry name" value="GTPase activation domain, GAP"/>
    <property type="match status" value="1"/>
</dbReference>
<dbReference type="PANTHER" id="PTHR10155:SF1">
    <property type="entry name" value="PHOSPHATIDYLINOSITOL 3-KINASE REGULATORY SUBUNIT BETA"/>
    <property type="match status" value="1"/>
</dbReference>
<dbReference type="SMART" id="SM00252">
    <property type="entry name" value="SH2"/>
    <property type="match status" value="2"/>
</dbReference>
<evidence type="ECO:0000256" key="3">
    <source>
        <dbReference type="ARBA" id="ARBA00022553"/>
    </source>
</evidence>
<sequence length="602" mass="69131">MAADGFQYRSLYSYCKDWEDDIDLEPGDILTVDKASLLSQGFKEGDKQHPECLGWILGFNERTKQRGNFPGTYVQYVGPLKMSVPSCQPRSQRLLPAVPRPEPTASSQGKTVICRCAELQELDVGQWDIHALSEALVRYLQELPAPIIPPSVYTDLQAAVQLESGMCYFSLISAGRRSTVSLPPKPPKAKAMASSVTNGNNSLLSEAEWYWGDISREEVNEKLRDTPDGTFLVRDASSKVQGEYTLTLRKGGNNKLIKIFHRGGKYGFSEPLTFLSVVELINHYRHESLAQYNAKLDTRLLFPVSKYQQDQVVKEDSVEAVGEQLKVYHEQYQEKSREYDVLYEEYTRTSQELQMKRTAIEAFNETIKIFEEQCETQERLSRESIEKYRREGNDKEIERIQSNSEKLKSRVTEIHDSKSKLELDLKRQATDNREIDKRMNSLKPDLIQLRKIRDQYLVWLTQKGTKQRKINEWLGIKNESEDLYSLLDDDDDQAHHDECTWYVGDIKRTQAEDLLRGKRDGTFLIRESQTQKGSFACSVVMDGEIKHCVVYKTATGFGFAEPYNLYGSLKDLVLHYKHTSLVQHNDTLNVTLAYPVLAQQPR</sequence>
<dbReference type="GO" id="GO:0008286">
    <property type="term" value="P:insulin receptor signaling pathway"/>
    <property type="evidence" value="ECO:0007669"/>
    <property type="project" value="TreeGrafter"/>
</dbReference>
<dbReference type="InterPro" id="IPR001452">
    <property type="entry name" value="SH3_domain"/>
</dbReference>
<evidence type="ECO:0000256" key="7">
    <source>
        <dbReference type="PROSITE-ProRule" id="PRU00191"/>
    </source>
</evidence>
<organism evidence="11 12">
    <name type="scientific">Sinocyclocheilus rhinocerous</name>
    <dbReference type="NCBI Taxonomy" id="307959"/>
    <lineage>
        <taxon>Eukaryota</taxon>
        <taxon>Metazoa</taxon>
        <taxon>Chordata</taxon>
        <taxon>Craniata</taxon>
        <taxon>Vertebrata</taxon>
        <taxon>Euteleostomi</taxon>
        <taxon>Actinopterygii</taxon>
        <taxon>Neopterygii</taxon>
        <taxon>Teleostei</taxon>
        <taxon>Ostariophysi</taxon>
        <taxon>Cypriniformes</taxon>
        <taxon>Cyprinidae</taxon>
        <taxon>Cyprininae</taxon>
        <taxon>Sinocyclocheilus</taxon>
    </lineage>
</organism>
<keyword evidence="4" id="KW-0677">Repeat</keyword>
<dbReference type="CDD" id="cd09930">
    <property type="entry name" value="SH2_cSH2_p85_like"/>
    <property type="match status" value="1"/>
</dbReference>
<dbReference type="CDD" id="cd09942">
    <property type="entry name" value="SH2_nSH2_p85_like"/>
    <property type="match status" value="1"/>
</dbReference>
<dbReference type="GO" id="GO:0005942">
    <property type="term" value="C:phosphatidylinositol 3-kinase complex"/>
    <property type="evidence" value="ECO:0007669"/>
    <property type="project" value="TreeGrafter"/>
</dbReference>
<dbReference type="PROSITE" id="PS50002">
    <property type="entry name" value="SH3"/>
    <property type="match status" value="1"/>
</dbReference>
<dbReference type="SUPFAM" id="SSF55550">
    <property type="entry name" value="SH2 domain"/>
    <property type="match status" value="2"/>
</dbReference>
<feature type="domain" description="SH3" evidence="10">
    <location>
        <begin position="3"/>
        <end position="79"/>
    </location>
</feature>
<dbReference type="FunFam" id="3.30.505.10:FF:000014">
    <property type="entry name" value="Phosphatidylinositol 3-kinase regulatory subunit alpha"/>
    <property type="match status" value="1"/>
</dbReference>
<gene>
    <name evidence="11" type="primary">LOC107709897</name>
</gene>
<evidence type="ECO:0000256" key="2">
    <source>
        <dbReference type="ARBA" id="ARBA00022443"/>
    </source>
</evidence>
<dbReference type="PANTHER" id="PTHR10155">
    <property type="entry name" value="PHOSPHATIDYLINOSITOL 3-KINASE REGULATORY SUBUNIT"/>
    <property type="match status" value="1"/>
</dbReference>
<dbReference type="CDD" id="cd12926">
    <property type="entry name" value="iSH2_PIK3R2"/>
    <property type="match status" value="1"/>
</dbReference>
<dbReference type="InterPro" id="IPR008936">
    <property type="entry name" value="Rho_GTPase_activation_prot"/>
</dbReference>
<evidence type="ECO:0000259" key="9">
    <source>
        <dbReference type="PROSITE" id="PS50001"/>
    </source>
</evidence>
<dbReference type="PROSITE" id="PS50001">
    <property type="entry name" value="SH2"/>
    <property type="match status" value="2"/>
</dbReference>
<evidence type="ECO:0000313" key="12">
    <source>
        <dbReference type="Proteomes" id="UP000472270"/>
    </source>
</evidence>
<dbReference type="InterPro" id="IPR035586">
    <property type="entry name" value="PI3K_p85beta_SH3"/>
</dbReference>
<dbReference type="GO" id="GO:0046935">
    <property type="term" value="F:1-phosphatidylinositol-3-kinase regulator activity"/>
    <property type="evidence" value="ECO:0007669"/>
    <property type="project" value="TreeGrafter"/>
</dbReference>
<dbReference type="Ensembl" id="ENSSRHT00000098100.1">
    <property type="protein sequence ID" value="ENSSRHP00000095507.1"/>
    <property type="gene ID" value="ENSSRHG00000046806.1"/>
</dbReference>
<dbReference type="FunFam" id="1.10.287.1490:FF:000001">
    <property type="entry name" value="Putative phosphatidylinositol 3-kinase regulatory subunit alpha"/>
    <property type="match status" value="1"/>
</dbReference>
<dbReference type="Pfam" id="PF00017">
    <property type="entry name" value="SH2"/>
    <property type="match status" value="2"/>
</dbReference>
<dbReference type="Gene3D" id="1.10.555.10">
    <property type="entry name" value="Rho GTPase activation protein"/>
    <property type="match status" value="1"/>
</dbReference>
<dbReference type="Gene3D" id="2.30.30.40">
    <property type="entry name" value="SH3 Domains"/>
    <property type="match status" value="1"/>
</dbReference>
<dbReference type="FunFam" id="2.30.30.40:FF:000075">
    <property type="entry name" value="phosphatidylinositol 3-kinase regulatory subunit alpha"/>
    <property type="match status" value="1"/>
</dbReference>
<dbReference type="InterPro" id="IPR035020">
    <property type="entry name" value="PI3kinase_P85_cSH2"/>
</dbReference>
<evidence type="ECO:0000256" key="6">
    <source>
        <dbReference type="ARBA" id="ARBA00023288"/>
    </source>
</evidence>
<keyword evidence="6" id="KW-0449">Lipoprotein</keyword>
<protein>
    <submittedName>
        <fullName evidence="11">Phosphatidylinositol 3-kinase regulatory subunit gamma-like</fullName>
    </submittedName>
</protein>
<evidence type="ECO:0000259" key="10">
    <source>
        <dbReference type="PROSITE" id="PS50002"/>
    </source>
</evidence>
<dbReference type="Proteomes" id="UP000472270">
    <property type="component" value="Unassembled WGS sequence"/>
</dbReference>
<evidence type="ECO:0000313" key="11">
    <source>
        <dbReference type="Ensembl" id="ENSSRHP00000095507.1"/>
    </source>
</evidence>
<reference evidence="11" key="2">
    <citation type="submission" date="2025-09" db="UniProtKB">
        <authorList>
            <consortium name="Ensembl"/>
        </authorList>
    </citation>
    <scope>IDENTIFICATION</scope>
</reference>
<dbReference type="InterPro" id="IPR032498">
    <property type="entry name" value="PI3K_P85_iSH2"/>
</dbReference>
<accession>A0A673MYH8</accession>
<keyword evidence="3" id="KW-0597">Phosphoprotein</keyword>
<evidence type="ECO:0000256" key="8">
    <source>
        <dbReference type="PROSITE-ProRule" id="PRU00192"/>
    </source>
</evidence>
<feature type="domain" description="SH2" evidence="9">
    <location>
        <begin position="501"/>
        <end position="596"/>
    </location>
</feature>
<dbReference type="GO" id="GO:0046854">
    <property type="term" value="P:phosphatidylinositol phosphate biosynthetic process"/>
    <property type="evidence" value="ECO:0007669"/>
    <property type="project" value="TreeGrafter"/>
</dbReference>
<dbReference type="PRINTS" id="PR00401">
    <property type="entry name" value="SH2DOMAIN"/>
</dbReference>
<dbReference type="SUPFAM" id="SSF50044">
    <property type="entry name" value="SH3-domain"/>
    <property type="match status" value="1"/>
</dbReference>
<dbReference type="SMART" id="SM00326">
    <property type="entry name" value="SH3"/>
    <property type="match status" value="1"/>
</dbReference>
<dbReference type="Pfam" id="PF16454">
    <property type="entry name" value="PI3K_P85_iSH2"/>
    <property type="match status" value="1"/>
</dbReference>
<dbReference type="InterPro" id="IPR000980">
    <property type="entry name" value="SH2"/>
</dbReference>
<reference evidence="11" key="1">
    <citation type="submission" date="2025-08" db="UniProtKB">
        <authorList>
            <consortium name="Ensembl"/>
        </authorList>
    </citation>
    <scope>IDENTIFICATION</scope>
</reference>
<keyword evidence="5 7" id="KW-0727">SH2 domain</keyword>
<dbReference type="PRINTS" id="PR00678">
    <property type="entry name" value="PI3KINASEP85"/>
</dbReference>